<name>A0A5C1I6A9_9SPHI</name>
<dbReference type="AlphaFoldDB" id="A0A5C1I6A9"/>
<keyword evidence="2" id="KW-1185">Reference proteome</keyword>
<proteinExistence type="predicted"/>
<evidence type="ECO:0000313" key="2">
    <source>
        <dbReference type="Proteomes" id="UP000251402"/>
    </source>
</evidence>
<protein>
    <submittedName>
        <fullName evidence="1">Uncharacterized protein</fullName>
    </submittedName>
</protein>
<dbReference type="Proteomes" id="UP000251402">
    <property type="component" value="Chromosome"/>
</dbReference>
<sequence>MGNKTRPEIKGYNEFLEAIKAQQTDYTPVLRAEYENALKNASSADMKKFVDFYFPQNGWLCSLWPRCAFERMGRRIISRHEK</sequence>
<evidence type="ECO:0000313" key="1">
    <source>
        <dbReference type="EMBL" id="QEM13463.1"/>
    </source>
</evidence>
<organism evidence="1 2">
    <name type="scientific">Mucilaginibacter rubeus</name>
    <dbReference type="NCBI Taxonomy" id="2027860"/>
    <lineage>
        <taxon>Bacteria</taxon>
        <taxon>Pseudomonadati</taxon>
        <taxon>Bacteroidota</taxon>
        <taxon>Sphingobacteriia</taxon>
        <taxon>Sphingobacteriales</taxon>
        <taxon>Sphingobacteriaceae</taxon>
        <taxon>Mucilaginibacter</taxon>
    </lineage>
</organism>
<gene>
    <name evidence="1" type="ORF">DEO27_026785</name>
</gene>
<dbReference type="KEGG" id="mrub:DEO27_026785"/>
<dbReference type="RefSeq" id="WP_112574834.1">
    <property type="nucleotide sequence ID" value="NZ_CP043450.1"/>
</dbReference>
<dbReference type="EMBL" id="CP043450">
    <property type="protein sequence ID" value="QEM13463.1"/>
    <property type="molecule type" value="Genomic_DNA"/>
</dbReference>
<accession>A0A5C1I6A9</accession>
<reference evidence="1" key="1">
    <citation type="submission" date="2019-08" db="EMBL/GenBank/DDBJ databases">
        <title>Comparative genome analysis confer to the adaptation heavy metal polluted environment.</title>
        <authorList>
            <person name="Li Y."/>
        </authorList>
    </citation>
    <scope>NUCLEOTIDE SEQUENCE [LARGE SCALE GENOMIC DNA]</scope>
    <source>
        <strain evidence="1">P1</strain>
    </source>
</reference>